<dbReference type="Gene3D" id="3.40.1310.20">
    <property type="match status" value="1"/>
</dbReference>
<keyword evidence="12" id="KW-0238">DNA-binding</keyword>
<dbReference type="Pfam" id="PF00799">
    <property type="entry name" value="Gemini_AL1"/>
    <property type="match status" value="1"/>
</dbReference>
<keyword evidence="3" id="KW-0808">Transferase</keyword>
<dbReference type="PROSITE" id="PS52020">
    <property type="entry name" value="CRESS_DNA_REP"/>
    <property type="match status" value="1"/>
</dbReference>
<keyword evidence="7 14" id="KW-0479">Metal-binding</keyword>
<evidence type="ECO:0000259" key="15">
    <source>
        <dbReference type="PROSITE" id="PS52020"/>
    </source>
</evidence>
<evidence type="ECO:0000256" key="13">
    <source>
        <dbReference type="PIRSR" id="PIRSR601191-1"/>
    </source>
</evidence>
<sequence length="377" mass="42013">MSFYFNSRYGLFTYSQCGDLDGFAVMDCFSALGAECIVGRELHENGGVHLHVFVDFGRRFRSRRATIFDVGGFHPNVSASRGTPDEGYEYAIKDGDVICGGLAKPDCVTRRNGDSATDTKWAEITSTESREEFWRVLHELDPKSAACNFNSLQKYADWKFADVPAVYEHPRNVGFVGGEFDGRDMWVQQSGIGCGQPLLGKCFALVVHLRCRLGAGCPARGRPQEQPPAPRAGASERSFHSLTWADLLGRCMSLCLYGESRTGKTLWARSLGPHIYCVGLVSGTECLKVGDVEYAVFDDIRGGIKFFPSFKEWLGCQAWVSVKCLYREPKLVKWGKPSIWISNTDPRNDMLQADAEWMDKNCIFIDVTEPIFHASTG</sequence>
<dbReference type="PRINTS" id="PR00227">
    <property type="entry name" value="GEMCOATAL1"/>
</dbReference>
<evidence type="ECO:0000313" key="16">
    <source>
        <dbReference type="EMBL" id="QTE03583.1"/>
    </source>
</evidence>
<dbReference type="GO" id="GO:0004519">
    <property type="term" value="F:endonuclease activity"/>
    <property type="evidence" value="ECO:0007669"/>
    <property type="project" value="UniProtKB-KW"/>
</dbReference>
<dbReference type="GO" id="GO:0003677">
    <property type="term" value="F:DNA binding"/>
    <property type="evidence" value="ECO:0007669"/>
    <property type="project" value="UniProtKB-KW"/>
</dbReference>
<evidence type="ECO:0000256" key="6">
    <source>
        <dbReference type="ARBA" id="ARBA00022722"/>
    </source>
</evidence>
<organism evidence="16">
    <name type="scientific">Aegithalos caudatus Genomoviridae sp</name>
    <dbReference type="NCBI Taxonomy" id="2814943"/>
    <lineage>
        <taxon>Viruses</taxon>
        <taxon>Monodnaviria</taxon>
        <taxon>Shotokuvirae</taxon>
        <taxon>Cressdnaviricota</taxon>
        <taxon>Repensiviricetes</taxon>
        <taxon>Geplafuvirales</taxon>
        <taxon>Genomoviridae</taxon>
    </lineage>
</organism>
<proteinExistence type="predicted"/>
<feature type="binding site" evidence="14">
    <location>
        <position position="51"/>
    </location>
    <ligand>
        <name>a divalent metal cation</name>
        <dbReference type="ChEBI" id="CHEBI:60240"/>
    </ligand>
</feature>
<evidence type="ECO:0000256" key="5">
    <source>
        <dbReference type="ARBA" id="ARBA00022705"/>
    </source>
</evidence>
<protein>
    <submittedName>
        <fullName evidence="16">Replication-associated protein</fullName>
    </submittedName>
</protein>
<dbReference type="GO" id="GO:0000166">
    <property type="term" value="F:nucleotide binding"/>
    <property type="evidence" value="ECO:0007669"/>
    <property type="project" value="UniProtKB-KW"/>
</dbReference>
<keyword evidence="11" id="KW-0190">Covalent protein-DNA linkage</keyword>
<name>A0A8A4XBI6_9VIRU</name>
<evidence type="ECO:0000256" key="7">
    <source>
        <dbReference type="ARBA" id="ARBA00022723"/>
    </source>
</evidence>
<evidence type="ECO:0000256" key="14">
    <source>
        <dbReference type="PIRSR" id="PIRSR601191-2"/>
    </source>
</evidence>
<dbReference type="GO" id="GO:0006260">
    <property type="term" value="P:DNA replication"/>
    <property type="evidence" value="ECO:0007669"/>
    <property type="project" value="UniProtKB-KW"/>
</dbReference>
<evidence type="ECO:0000256" key="10">
    <source>
        <dbReference type="ARBA" id="ARBA00022801"/>
    </source>
</evidence>
<keyword evidence="4" id="KW-0548">Nucleotidyltransferase</keyword>
<dbReference type="InterPro" id="IPR049912">
    <property type="entry name" value="CRESS_DNA_REP"/>
</dbReference>
<feature type="active site" description="For DNA cleavage activity" evidence="13">
    <location>
        <position position="90"/>
    </location>
</feature>
<feature type="binding site" evidence="14">
    <location>
        <position position="94"/>
    </location>
    <ligand>
        <name>a divalent metal cation</name>
        <dbReference type="ChEBI" id="CHEBI:60240"/>
    </ligand>
</feature>
<feature type="binding site" evidence="14">
    <location>
        <position position="41"/>
    </location>
    <ligand>
        <name>a divalent metal cation</name>
        <dbReference type="ChEBI" id="CHEBI:60240"/>
    </ligand>
</feature>
<dbReference type="GO" id="GO:0005198">
    <property type="term" value="F:structural molecule activity"/>
    <property type="evidence" value="ECO:0007669"/>
    <property type="project" value="InterPro"/>
</dbReference>
<evidence type="ECO:0000256" key="1">
    <source>
        <dbReference type="ARBA" id="ARBA00004147"/>
    </source>
</evidence>
<dbReference type="SUPFAM" id="SSF55464">
    <property type="entry name" value="Origin of replication-binding domain, RBD-like"/>
    <property type="match status" value="1"/>
</dbReference>
<dbReference type="InterPro" id="IPR001191">
    <property type="entry name" value="Gemini_AL1_REP"/>
</dbReference>
<evidence type="ECO:0000256" key="3">
    <source>
        <dbReference type="ARBA" id="ARBA00022679"/>
    </source>
</evidence>
<comment type="cofactor">
    <cofactor evidence="14">
        <name>Mg(2+)</name>
        <dbReference type="ChEBI" id="CHEBI:18420"/>
    </cofactor>
    <cofactor evidence="14">
        <name>Mn(2+)</name>
        <dbReference type="ChEBI" id="CHEBI:29035"/>
    </cofactor>
    <text evidence="14">Divalent metal cations, possibly Mg(2+) or Mn(2+).</text>
</comment>
<keyword evidence="2" id="KW-1048">Host nucleus</keyword>
<keyword evidence="6" id="KW-0540">Nuclease</keyword>
<evidence type="ECO:0000256" key="8">
    <source>
        <dbReference type="ARBA" id="ARBA00022741"/>
    </source>
</evidence>
<evidence type="ECO:0000256" key="9">
    <source>
        <dbReference type="ARBA" id="ARBA00022759"/>
    </source>
</evidence>
<reference evidence="16" key="1">
    <citation type="submission" date="2020-10" db="EMBL/GenBank/DDBJ databases">
        <title>CRESS DNA virus dark matter in the feces of wild birds.</title>
        <authorList>
            <person name="Yang S."/>
            <person name="Zhang W."/>
        </authorList>
    </citation>
    <scope>NUCLEOTIDE SEQUENCE</scope>
    <source>
        <strain evidence="16">Ltt163gen6</strain>
    </source>
</reference>
<feature type="binding site" evidence="14">
    <location>
        <position position="49"/>
    </location>
    <ligand>
        <name>a divalent metal cation</name>
        <dbReference type="ChEBI" id="CHEBI:60240"/>
    </ligand>
</feature>
<dbReference type="GO" id="GO:0016779">
    <property type="term" value="F:nucleotidyltransferase activity"/>
    <property type="evidence" value="ECO:0007669"/>
    <property type="project" value="UniProtKB-KW"/>
</dbReference>
<evidence type="ECO:0000256" key="12">
    <source>
        <dbReference type="ARBA" id="ARBA00023125"/>
    </source>
</evidence>
<keyword evidence="8" id="KW-0547">Nucleotide-binding</keyword>
<dbReference type="EMBL" id="MW182893">
    <property type="protein sequence ID" value="QTE03583.1"/>
    <property type="molecule type" value="Genomic_DNA"/>
</dbReference>
<dbReference type="GO" id="GO:0016787">
    <property type="term" value="F:hydrolase activity"/>
    <property type="evidence" value="ECO:0007669"/>
    <property type="project" value="UniProtKB-KW"/>
</dbReference>
<keyword evidence="9" id="KW-0255">Endonuclease</keyword>
<keyword evidence="5" id="KW-0235">DNA replication</keyword>
<evidence type="ECO:0000256" key="11">
    <source>
        <dbReference type="ARBA" id="ARBA00023124"/>
    </source>
</evidence>
<evidence type="ECO:0000256" key="2">
    <source>
        <dbReference type="ARBA" id="ARBA00022562"/>
    </source>
</evidence>
<feature type="domain" description="CRESS-DNA virus Rep endonuclease" evidence="15">
    <location>
        <begin position="4"/>
        <end position="103"/>
    </location>
</feature>
<evidence type="ECO:0000256" key="4">
    <source>
        <dbReference type="ARBA" id="ARBA00022695"/>
    </source>
</evidence>
<accession>A0A8A4XBI6</accession>
<dbReference type="GO" id="GO:0042025">
    <property type="term" value="C:host cell nucleus"/>
    <property type="evidence" value="ECO:0007669"/>
    <property type="project" value="UniProtKB-SubCell"/>
</dbReference>
<comment type="subcellular location">
    <subcellularLocation>
        <location evidence="1">Host nucleus</location>
    </subcellularLocation>
</comment>
<dbReference type="GO" id="GO:0046872">
    <property type="term" value="F:metal ion binding"/>
    <property type="evidence" value="ECO:0007669"/>
    <property type="project" value="UniProtKB-KW"/>
</dbReference>
<keyword evidence="10" id="KW-0378">Hydrolase</keyword>